<evidence type="ECO:0000313" key="3">
    <source>
        <dbReference type="EMBL" id="KAI9565327.1"/>
    </source>
</evidence>
<comment type="similarity">
    <text evidence="2">Belongs to the short-chain dehydrogenases/reductases (SDR) family.</text>
</comment>
<dbReference type="CDD" id="cd05327">
    <property type="entry name" value="retinol-DH_like_SDR_c_like"/>
    <property type="match status" value="1"/>
</dbReference>
<dbReference type="Gene3D" id="3.40.50.720">
    <property type="entry name" value="NAD(P)-binding Rossmann-like Domain"/>
    <property type="match status" value="1"/>
</dbReference>
<dbReference type="PRINTS" id="PR00080">
    <property type="entry name" value="SDRFAMILY"/>
</dbReference>
<gene>
    <name evidence="3" type="ORF">GHT06_009119</name>
</gene>
<accession>A0AAD5L5G2</accession>
<organism evidence="3 4">
    <name type="scientific">Daphnia sinensis</name>
    <dbReference type="NCBI Taxonomy" id="1820382"/>
    <lineage>
        <taxon>Eukaryota</taxon>
        <taxon>Metazoa</taxon>
        <taxon>Ecdysozoa</taxon>
        <taxon>Arthropoda</taxon>
        <taxon>Crustacea</taxon>
        <taxon>Branchiopoda</taxon>
        <taxon>Diplostraca</taxon>
        <taxon>Cladocera</taxon>
        <taxon>Anomopoda</taxon>
        <taxon>Daphniidae</taxon>
        <taxon>Daphnia</taxon>
        <taxon>Daphnia similis group</taxon>
    </lineage>
</organism>
<dbReference type="SUPFAM" id="SSF51735">
    <property type="entry name" value="NAD(P)-binding Rossmann-fold domains"/>
    <property type="match status" value="1"/>
</dbReference>
<evidence type="ECO:0000256" key="1">
    <source>
        <dbReference type="ARBA" id="ARBA00023002"/>
    </source>
</evidence>
<dbReference type="Proteomes" id="UP000820818">
    <property type="component" value="Linkage Group LG1"/>
</dbReference>
<evidence type="ECO:0000256" key="2">
    <source>
        <dbReference type="RuleBase" id="RU000363"/>
    </source>
</evidence>
<dbReference type="InterPro" id="IPR036291">
    <property type="entry name" value="NAD(P)-bd_dom_sf"/>
</dbReference>
<dbReference type="PANTHER" id="PTHR43157">
    <property type="entry name" value="PHOSPHATIDYLINOSITOL-GLYCAN BIOSYNTHESIS CLASS F PROTEIN-RELATED"/>
    <property type="match status" value="1"/>
</dbReference>
<dbReference type="GO" id="GO:0016491">
    <property type="term" value="F:oxidoreductase activity"/>
    <property type="evidence" value="ECO:0007669"/>
    <property type="project" value="UniProtKB-KW"/>
</dbReference>
<proteinExistence type="inferred from homology"/>
<dbReference type="AlphaFoldDB" id="A0AAD5L5G2"/>
<keyword evidence="4" id="KW-1185">Reference proteome</keyword>
<dbReference type="PANTHER" id="PTHR43157:SF66">
    <property type="entry name" value="WW DOMAIN-CONTAINING OXIDOREDUCTASE-LIKE PROTEIN"/>
    <property type="match status" value="1"/>
</dbReference>
<dbReference type="EMBL" id="WJBH02000001">
    <property type="protein sequence ID" value="KAI9565327.1"/>
    <property type="molecule type" value="Genomic_DNA"/>
</dbReference>
<sequence length="334" mass="36879">MLTFLCSLPILWQIGLLISVLLGGFKAYLWYTLGVCTSTKKMSGKTVIITGANTGIGKETAIDLAKRGARVILACRDPKKAAIAKEDIIRESGNKNVVIRHLDLASLKSVRKFAADILKSELRLDVLINNAGCATIEKTLTEDGLEYQMQSNHFGHFLLTNLLLGLIIKTGTARIINVSSEAHRMPKRLNLDDLTFDRDPADSKILRIYGVTKLCNILFSKELAKKLEPIGKNITVNALHPGVVHTEFGRFLPYEIFKKIMTAISPLFSKSAKEGAQTSIHLAVADEVANVTGEYFSDCKIAKTSKLAKDAGLAKKLWEVSETLVKLKPEERHY</sequence>
<name>A0AAD5L5G2_9CRUS</name>
<reference evidence="3 4" key="1">
    <citation type="submission" date="2022-05" db="EMBL/GenBank/DDBJ databases">
        <title>A multi-omics perspective on studying reproductive biology in Daphnia sinensis.</title>
        <authorList>
            <person name="Jia J."/>
        </authorList>
    </citation>
    <scope>NUCLEOTIDE SEQUENCE [LARGE SCALE GENOMIC DNA]</scope>
    <source>
        <strain evidence="3 4">WSL</strain>
    </source>
</reference>
<dbReference type="PRINTS" id="PR00081">
    <property type="entry name" value="GDHRDH"/>
</dbReference>
<protein>
    <submittedName>
        <fullName evidence="3">Uncharacterized protein</fullName>
    </submittedName>
</protein>
<comment type="caution">
    <text evidence="3">The sequence shown here is derived from an EMBL/GenBank/DDBJ whole genome shotgun (WGS) entry which is preliminary data.</text>
</comment>
<dbReference type="InterPro" id="IPR002347">
    <property type="entry name" value="SDR_fam"/>
</dbReference>
<evidence type="ECO:0000313" key="4">
    <source>
        <dbReference type="Proteomes" id="UP000820818"/>
    </source>
</evidence>
<keyword evidence="1" id="KW-0560">Oxidoreductase</keyword>
<dbReference type="Pfam" id="PF00106">
    <property type="entry name" value="adh_short"/>
    <property type="match status" value="1"/>
</dbReference>